<dbReference type="GeneID" id="9689125"/>
<dbReference type="GO" id="GO:0003824">
    <property type="term" value="F:catalytic activity"/>
    <property type="evidence" value="ECO:0007669"/>
    <property type="project" value="InterPro"/>
</dbReference>
<dbReference type="InterPro" id="IPR036691">
    <property type="entry name" value="Endo/exonu/phosph_ase_sf"/>
</dbReference>
<dbReference type="RefSeq" id="XP_003063848.1">
    <property type="nucleotide sequence ID" value="XM_003063802.1"/>
</dbReference>
<organism evidence="3">
    <name type="scientific">Micromonas pusilla (strain CCMP1545)</name>
    <name type="common">Picoplanktonic green alga</name>
    <dbReference type="NCBI Taxonomy" id="564608"/>
    <lineage>
        <taxon>Eukaryota</taxon>
        <taxon>Viridiplantae</taxon>
        <taxon>Chlorophyta</taxon>
        <taxon>Mamiellophyceae</taxon>
        <taxon>Mamiellales</taxon>
        <taxon>Mamiellaceae</taxon>
        <taxon>Micromonas</taxon>
    </lineage>
</organism>
<protein>
    <submittedName>
        <fullName evidence="2">Predicted protein</fullName>
    </submittedName>
</protein>
<evidence type="ECO:0000313" key="2">
    <source>
        <dbReference type="EMBL" id="EEH52221.1"/>
    </source>
</evidence>
<dbReference type="InterPro" id="IPR005135">
    <property type="entry name" value="Endo/exonuclease/phosphatase"/>
</dbReference>
<evidence type="ECO:0000259" key="1">
    <source>
        <dbReference type="Pfam" id="PF03372"/>
    </source>
</evidence>
<dbReference type="Pfam" id="PF03372">
    <property type="entry name" value="Exo_endo_phos"/>
    <property type="match status" value="1"/>
</dbReference>
<dbReference type="OrthoDB" id="497840at2759"/>
<dbReference type="Gene3D" id="3.60.10.10">
    <property type="entry name" value="Endonuclease/exonuclease/phosphatase"/>
    <property type="match status" value="1"/>
</dbReference>
<dbReference type="OMA" id="CSMPDRV"/>
<evidence type="ECO:0000313" key="3">
    <source>
        <dbReference type="Proteomes" id="UP000001876"/>
    </source>
</evidence>
<name>C1N770_MICPC</name>
<keyword evidence="3" id="KW-1185">Reference proteome</keyword>
<gene>
    <name evidence="2" type="ORF">MICPUCDRAFT_53577</name>
</gene>
<proteinExistence type="predicted"/>
<feature type="domain" description="Endonuclease/exonuclease/phosphatase" evidence="1">
    <location>
        <begin position="257"/>
        <end position="514"/>
    </location>
</feature>
<sequence>MDDRPCRLRVSTWNVAAVNNNPFEYHVAHDDPAYDALMAAVEALVESPGERDVPVGVVFPHDAMSSLCEAMRGAGFDANDVDATAAYYRDRIAPRLIVSGFLRDETLGAKRLCSMPDRVTNTIALANGDRACRPSVVNGYEPPLPDLATWWNAWRAFMFDVTLPLLDAKTGETRATTPCHLLRKITRAKYPATTETEERLSLPLQLTCLAVFDAVLVHVVNQLAPVATWHGVKTGLVRALLRDKTARACEILASPEVAASSADVVCLQEVSASMVAAFKAHDVLSAKYHVLTPEAMDGARDQNSVVLLAKERFDVDAEEWRGEDTAAATRLAMEARDALAPGDLFVVRCVERLDEDEMDAMDAMDGEGVGGARLNGRRRFVVASFHGDTNGLMTIPVVDALDKLMILKDVDEAAECEGGKPWLAPPPPLLIVGLDANTYVDHVPGKRLGVREFSDHIARREMATCWGVCDPRVHTTFNARTYLQPQLNKAVRMAERASSDMTDKNPKDHILFRDPALFDLNEDTAGYGTGEDPRKVLYVGQKRGPGFSCRFVSRDNTGRGRFVSDAPFPTMSFPSDHAIVTAELEMKWRRDDATNDR</sequence>
<dbReference type="EMBL" id="GG663749">
    <property type="protein sequence ID" value="EEH52221.1"/>
    <property type="molecule type" value="Genomic_DNA"/>
</dbReference>
<dbReference type="eggNOG" id="ENOG502QQ3J">
    <property type="taxonomic scope" value="Eukaryota"/>
</dbReference>
<dbReference type="SUPFAM" id="SSF56219">
    <property type="entry name" value="DNase I-like"/>
    <property type="match status" value="1"/>
</dbReference>
<dbReference type="Proteomes" id="UP000001876">
    <property type="component" value="Unassembled WGS sequence"/>
</dbReference>
<dbReference type="KEGG" id="mpp:MICPUCDRAFT_53577"/>
<dbReference type="AlphaFoldDB" id="C1N770"/>
<reference evidence="2 3" key="1">
    <citation type="journal article" date="2009" name="Science">
        <title>Green evolution and dynamic adaptations revealed by genomes of the marine picoeukaryotes Micromonas.</title>
        <authorList>
            <person name="Worden A.Z."/>
            <person name="Lee J.H."/>
            <person name="Mock T."/>
            <person name="Rouze P."/>
            <person name="Simmons M.P."/>
            <person name="Aerts A.L."/>
            <person name="Allen A.E."/>
            <person name="Cuvelier M.L."/>
            <person name="Derelle E."/>
            <person name="Everett M.V."/>
            <person name="Foulon E."/>
            <person name="Grimwood J."/>
            <person name="Gundlach H."/>
            <person name="Henrissat B."/>
            <person name="Napoli C."/>
            <person name="McDonald S.M."/>
            <person name="Parker M.S."/>
            <person name="Rombauts S."/>
            <person name="Salamov A."/>
            <person name="Von Dassow P."/>
            <person name="Badger J.H."/>
            <person name="Coutinho P.M."/>
            <person name="Demir E."/>
            <person name="Dubchak I."/>
            <person name="Gentemann C."/>
            <person name="Eikrem W."/>
            <person name="Gready J.E."/>
            <person name="John U."/>
            <person name="Lanier W."/>
            <person name="Lindquist E.A."/>
            <person name="Lucas S."/>
            <person name="Mayer K.F."/>
            <person name="Moreau H."/>
            <person name="Not F."/>
            <person name="Otillar R."/>
            <person name="Panaud O."/>
            <person name="Pangilinan J."/>
            <person name="Paulsen I."/>
            <person name="Piegu B."/>
            <person name="Poliakov A."/>
            <person name="Robbens S."/>
            <person name="Schmutz J."/>
            <person name="Toulza E."/>
            <person name="Wyss T."/>
            <person name="Zelensky A."/>
            <person name="Zhou K."/>
            <person name="Armbrust E.V."/>
            <person name="Bhattacharya D."/>
            <person name="Goodenough U.W."/>
            <person name="Van de Peer Y."/>
            <person name="Grigoriev I.V."/>
        </authorList>
    </citation>
    <scope>NUCLEOTIDE SEQUENCE [LARGE SCALE GENOMIC DNA]</scope>
    <source>
        <strain evidence="2 3">CCMP1545</strain>
    </source>
</reference>
<accession>C1N770</accession>